<dbReference type="PANTHER" id="PTHR13211:SF0">
    <property type="entry name" value="TELOMERASE CAJAL BODY PROTEIN 1"/>
    <property type="match status" value="1"/>
</dbReference>
<dbReference type="OrthoDB" id="239865at2759"/>
<dbReference type="AlphaFoldDB" id="A0A194X7V1"/>
<evidence type="ECO:0000313" key="3">
    <source>
        <dbReference type="Proteomes" id="UP000070700"/>
    </source>
</evidence>
<dbReference type="GeneID" id="28822851"/>
<keyword evidence="3" id="KW-1185">Reference proteome</keyword>
<dbReference type="InParanoid" id="A0A194X7V1"/>
<gene>
    <name evidence="2" type="ORF">LY89DRAFT_669779</name>
</gene>
<name>A0A194X7V1_MOLSC</name>
<feature type="compositionally biased region" description="Acidic residues" evidence="1">
    <location>
        <begin position="394"/>
        <end position="419"/>
    </location>
</feature>
<evidence type="ECO:0000313" key="2">
    <source>
        <dbReference type="EMBL" id="KUJ16246.1"/>
    </source>
</evidence>
<proteinExistence type="predicted"/>
<dbReference type="FunCoup" id="A0A194X7V1">
    <property type="interactions" value="21"/>
</dbReference>
<dbReference type="RefSeq" id="XP_018070601.1">
    <property type="nucleotide sequence ID" value="XM_018213125.1"/>
</dbReference>
<dbReference type="STRING" id="149040.A0A194X7V1"/>
<dbReference type="Gene3D" id="2.130.10.10">
    <property type="entry name" value="YVTN repeat-like/Quinoprotein amine dehydrogenase"/>
    <property type="match status" value="1"/>
</dbReference>
<sequence length="441" mass="46897">MEEVPKVPNLVATTGETYCTTIAKSRIRESIPHNGEGCDTGSETRDVFSEEDEELNYFKSAQWTSDGTSLLTSSADNTIRTFILPPDLLSEPSAPKSITPYSKHTYPTAINCLTPYPLYDLSDPSTTLYLSAPTSLPIRLTNALSPSPIAVSTYNLVSPTTETWQTPASILWSAPGHFLTGTDCLICVFDVSRNGEGPVTRLPTIPSKRHLMKGGGVGIRGIVSALSQQSAEGMIAAGTWTRSIGLYDAGGMGGTVSVWNIAEAADEIASIGGTGITQTVWSDCGRYLCVVERKSNGVLVYDVRVTGKLVSWLEGRGAYTNQRLGVDVFATEKGMEVWGGGADGVVGVWEGVGVVEGSQERAWEWRAHDGSTAMHPSGSVVATCSGQRGRLGLEDDSDDESSDDSHEDSDSSSESESDDASSPATSSPSSDVDNSLKIWSI</sequence>
<reference evidence="2 3" key="1">
    <citation type="submission" date="2015-10" db="EMBL/GenBank/DDBJ databases">
        <title>Full genome of DAOMC 229536 Phialocephala scopiformis, a fungal endophyte of spruce producing the potent anti-insectan compound rugulosin.</title>
        <authorList>
            <consortium name="DOE Joint Genome Institute"/>
            <person name="Walker A.K."/>
            <person name="Frasz S.L."/>
            <person name="Seifert K.A."/>
            <person name="Miller J.D."/>
            <person name="Mondo S.J."/>
            <person name="Labutti K."/>
            <person name="Lipzen A."/>
            <person name="Dockter R."/>
            <person name="Kennedy M."/>
            <person name="Grigoriev I.V."/>
            <person name="Spatafora J.W."/>
        </authorList>
    </citation>
    <scope>NUCLEOTIDE SEQUENCE [LARGE SCALE GENOMIC DNA]</scope>
    <source>
        <strain evidence="2 3">CBS 120377</strain>
    </source>
</reference>
<evidence type="ECO:0000256" key="1">
    <source>
        <dbReference type="SAM" id="MobiDB-lite"/>
    </source>
</evidence>
<accession>A0A194X7V1</accession>
<dbReference type="KEGG" id="psco:LY89DRAFT_669779"/>
<dbReference type="SUPFAM" id="SSF50978">
    <property type="entry name" value="WD40 repeat-like"/>
    <property type="match status" value="1"/>
</dbReference>
<dbReference type="EMBL" id="KQ947416">
    <property type="protein sequence ID" value="KUJ16246.1"/>
    <property type="molecule type" value="Genomic_DNA"/>
</dbReference>
<organism evidence="2 3">
    <name type="scientific">Mollisia scopiformis</name>
    <name type="common">Conifer needle endophyte fungus</name>
    <name type="synonym">Phialocephala scopiformis</name>
    <dbReference type="NCBI Taxonomy" id="149040"/>
    <lineage>
        <taxon>Eukaryota</taxon>
        <taxon>Fungi</taxon>
        <taxon>Dikarya</taxon>
        <taxon>Ascomycota</taxon>
        <taxon>Pezizomycotina</taxon>
        <taxon>Leotiomycetes</taxon>
        <taxon>Helotiales</taxon>
        <taxon>Mollisiaceae</taxon>
        <taxon>Mollisia</taxon>
    </lineage>
</organism>
<protein>
    <submittedName>
        <fullName evidence="2">Uncharacterized protein</fullName>
    </submittedName>
</protein>
<feature type="compositionally biased region" description="Low complexity" evidence="1">
    <location>
        <begin position="420"/>
        <end position="431"/>
    </location>
</feature>
<dbReference type="InterPro" id="IPR036322">
    <property type="entry name" value="WD40_repeat_dom_sf"/>
</dbReference>
<dbReference type="InterPro" id="IPR015943">
    <property type="entry name" value="WD40/YVTN_repeat-like_dom_sf"/>
</dbReference>
<feature type="region of interest" description="Disordered" evidence="1">
    <location>
        <begin position="389"/>
        <end position="441"/>
    </location>
</feature>
<dbReference type="Proteomes" id="UP000070700">
    <property type="component" value="Unassembled WGS sequence"/>
</dbReference>
<dbReference type="PANTHER" id="PTHR13211">
    <property type="entry name" value="TELOMERASE CAJAL BODY PROTEIN 1"/>
    <property type="match status" value="1"/>
</dbReference>
<dbReference type="InterPro" id="IPR051150">
    <property type="entry name" value="SWT21/TCAB1_mRNA_Telomere"/>
</dbReference>